<keyword evidence="4 12" id="KW-0645">Protease</keyword>
<feature type="transmembrane region" description="Helical" evidence="12">
    <location>
        <begin position="182"/>
        <end position="204"/>
    </location>
</feature>
<evidence type="ECO:0000313" key="14">
    <source>
        <dbReference type="EMBL" id="OGY56704.1"/>
    </source>
</evidence>
<evidence type="ECO:0000256" key="4">
    <source>
        <dbReference type="ARBA" id="ARBA00022670"/>
    </source>
</evidence>
<feature type="domain" description="Peptidase M48" evidence="13">
    <location>
        <begin position="66"/>
        <end position="284"/>
    </location>
</feature>
<evidence type="ECO:0000256" key="8">
    <source>
        <dbReference type="ARBA" id="ARBA00022833"/>
    </source>
</evidence>
<accession>A0A1G1YWL9</accession>
<keyword evidence="8 12" id="KW-0862">Zinc</keyword>
<comment type="similarity">
    <text evidence="2 12">Belongs to the peptidase M48B family.</text>
</comment>
<evidence type="ECO:0000313" key="15">
    <source>
        <dbReference type="Proteomes" id="UP000178179"/>
    </source>
</evidence>
<dbReference type="InterPro" id="IPR001915">
    <property type="entry name" value="Peptidase_M48"/>
</dbReference>
<feature type="transmembrane region" description="Helical" evidence="12">
    <location>
        <begin position="142"/>
        <end position="162"/>
    </location>
</feature>
<feature type="transmembrane region" description="Helical" evidence="12">
    <location>
        <begin position="29"/>
        <end position="48"/>
    </location>
</feature>
<dbReference type="EMBL" id="MHIS01000009">
    <property type="protein sequence ID" value="OGY56704.1"/>
    <property type="molecule type" value="Genomic_DNA"/>
</dbReference>
<dbReference type="GO" id="GO:0008270">
    <property type="term" value="F:zinc ion binding"/>
    <property type="evidence" value="ECO:0007669"/>
    <property type="project" value="UniProtKB-UniRule"/>
</dbReference>
<evidence type="ECO:0000256" key="6">
    <source>
        <dbReference type="ARBA" id="ARBA00022723"/>
    </source>
</evidence>
<evidence type="ECO:0000259" key="13">
    <source>
        <dbReference type="Pfam" id="PF01435"/>
    </source>
</evidence>
<sequence length="286" mass="31501">MRKTWILFGSFLIVVIGIGWVFSQIYGNSSILIFAVAFSTITSVISYWHSDKIVLAMHQAKPVTMQNAPELYRIVENLAITAGLPTPRIYIVPEKAPNAFTTGRNPEHSVVAVTEGLLEKLDRSELEGVLAHEMSHIGNRDMLVSTVAVVLAGFISLLSDMFLRSMRFGGGRRDSDRAGGAIVLIGFALAILAPISVSLIQLAISRKREFLADSSGALLTRYPDGLASALQKIASDPTPLRTANNTTAHLWLEDPYKEKKGMWLHKLFMTHPSTEERIKALRGMKV</sequence>
<dbReference type="PANTHER" id="PTHR43221:SF1">
    <property type="entry name" value="PROTEASE HTPX"/>
    <property type="match status" value="1"/>
</dbReference>
<evidence type="ECO:0000256" key="1">
    <source>
        <dbReference type="ARBA" id="ARBA00004651"/>
    </source>
</evidence>
<dbReference type="GO" id="GO:0005886">
    <property type="term" value="C:plasma membrane"/>
    <property type="evidence" value="ECO:0007669"/>
    <property type="project" value="UniProtKB-SubCell"/>
</dbReference>
<dbReference type="PANTHER" id="PTHR43221">
    <property type="entry name" value="PROTEASE HTPX"/>
    <property type="match status" value="1"/>
</dbReference>
<evidence type="ECO:0000256" key="5">
    <source>
        <dbReference type="ARBA" id="ARBA00022692"/>
    </source>
</evidence>
<keyword evidence="6 12" id="KW-0479">Metal-binding</keyword>
<dbReference type="GO" id="GO:0004222">
    <property type="term" value="F:metalloendopeptidase activity"/>
    <property type="evidence" value="ECO:0007669"/>
    <property type="project" value="UniProtKB-UniRule"/>
</dbReference>
<feature type="binding site" evidence="12">
    <location>
        <position position="136"/>
    </location>
    <ligand>
        <name>Zn(2+)</name>
        <dbReference type="ChEBI" id="CHEBI:29105"/>
        <note>catalytic</note>
    </ligand>
</feature>
<dbReference type="Proteomes" id="UP000178179">
    <property type="component" value="Unassembled WGS sequence"/>
</dbReference>
<evidence type="ECO:0000256" key="2">
    <source>
        <dbReference type="ARBA" id="ARBA00009779"/>
    </source>
</evidence>
<dbReference type="Gene3D" id="3.30.2010.10">
    <property type="entry name" value="Metalloproteases ('zincins'), catalytic domain"/>
    <property type="match status" value="1"/>
</dbReference>
<proteinExistence type="inferred from homology"/>
<keyword evidence="3 12" id="KW-1003">Cell membrane</keyword>
<comment type="subcellular location">
    <subcellularLocation>
        <location evidence="1 12">Cell membrane</location>
        <topology evidence="1 12">Multi-pass membrane protein</topology>
    </subcellularLocation>
</comment>
<comment type="caution">
    <text evidence="14">The sequence shown here is derived from an EMBL/GenBank/DDBJ whole genome shotgun (WGS) entry which is preliminary data.</text>
</comment>
<feature type="active site" evidence="12">
    <location>
        <position position="133"/>
    </location>
</feature>
<evidence type="ECO:0000256" key="3">
    <source>
        <dbReference type="ARBA" id="ARBA00022475"/>
    </source>
</evidence>
<dbReference type="AlphaFoldDB" id="A0A1G1YWL9"/>
<dbReference type="EC" id="3.4.24.-" evidence="12"/>
<gene>
    <name evidence="12" type="primary">htpX</name>
    <name evidence="14" type="ORF">A2119_02595</name>
</gene>
<comment type="cofactor">
    <cofactor evidence="12">
        <name>Zn(2+)</name>
        <dbReference type="ChEBI" id="CHEBI:29105"/>
    </cofactor>
    <text evidence="12">Binds 1 zinc ion per subunit.</text>
</comment>
<keyword evidence="10 12" id="KW-0482">Metalloprotease</keyword>
<evidence type="ECO:0000256" key="12">
    <source>
        <dbReference type="HAMAP-Rule" id="MF_00188"/>
    </source>
</evidence>
<protein>
    <recommendedName>
        <fullName evidence="12">Protease HtpX homolog</fullName>
        <ecNumber evidence="12">3.4.24.-</ecNumber>
    </recommendedName>
</protein>
<keyword evidence="9 12" id="KW-1133">Transmembrane helix</keyword>
<keyword evidence="7 12" id="KW-0378">Hydrolase</keyword>
<feature type="binding site" evidence="12">
    <location>
        <position position="132"/>
    </location>
    <ligand>
        <name>Zn(2+)</name>
        <dbReference type="ChEBI" id="CHEBI:29105"/>
        <note>catalytic</note>
    </ligand>
</feature>
<dbReference type="CDD" id="cd07340">
    <property type="entry name" value="M48B_Htpx_like"/>
    <property type="match status" value="1"/>
</dbReference>
<dbReference type="GO" id="GO:0006508">
    <property type="term" value="P:proteolysis"/>
    <property type="evidence" value="ECO:0007669"/>
    <property type="project" value="UniProtKB-KW"/>
</dbReference>
<feature type="binding site" evidence="12">
    <location>
        <position position="209"/>
    </location>
    <ligand>
        <name>Zn(2+)</name>
        <dbReference type="ChEBI" id="CHEBI:29105"/>
        <note>catalytic</note>
    </ligand>
</feature>
<organism evidence="14 15">
    <name type="scientific">Candidatus Colwellbacteria bacterium GWA2_46_10</name>
    <dbReference type="NCBI Taxonomy" id="1797684"/>
    <lineage>
        <taxon>Bacteria</taxon>
        <taxon>Candidatus Colwelliibacteriota</taxon>
    </lineage>
</organism>
<keyword evidence="11 12" id="KW-0472">Membrane</keyword>
<dbReference type="InterPro" id="IPR022919">
    <property type="entry name" value="Pept_M48_protease_HtpX"/>
</dbReference>
<evidence type="ECO:0000256" key="11">
    <source>
        <dbReference type="ARBA" id="ARBA00023136"/>
    </source>
</evidence>
<keyword evidence="5 12" id="KW-0812">Transmembrane</keyword>
<dbReference type="HAMAP" id="MF_00188">
    <property type="entry name" value="Pept_M48_protease_HtpX"/>
    <property type="match status" value="1"/>
</dbReference>
<reference evidence="14 15" key="1">
    <citation type="journal article" date="2016" name="Nat. Commun.">
        <title>Thousands of microbial genomes shed light on interconnected biogeochemical processes in an aquifer system.</title>
        <authorList>
            <person name="Anantharaman K."/>
            <person name="Brown C.T."/>
            <person name="Hug L.A."/>
            <person name="Sharon I."/>
            <person name="Castelle C.J."/>
            <person name="Probst A.J."/>
            <person name="Thomas B.C."/>
            <person name="Singh A."/>
            <person name="Wilkins M.J."/>
            <person name="Karaoz U."/>
            <person name="Brodie E.L."/>
            <person name="Williams K.H."/>
            <person name="Hubbard S.S."/>
            <person name="Banfield J.F."/>
        </authorList>
    </citation>
    <scope>NUCLEOTIDE SEQUENCE [LARGE SCALE GENOMIC DNA]</scope>
</reference>
<evidence type="ECO:0000256" key="7">
    <source>
        <dbReference type="ARBA" id="ARBA00022801"/>
    </source>
</evidence>
<feature type="transmembrane region" description="Helical" evidence="12">
    <location>
        <begin position="5"/>
        <end position="23"/>
    </location>
</feature>
<evidence type="ECO:0000256" key="10">
    <source>
        <dbReference type="ARBA" id="ARBA00023049"/>
    </source>
</evidence>
<name>A0A1G1YWL9_9BACT</name>
<evidence type="ECO:0000256" key="9">
    <source>
        <dbReference type="ARBA" id="ARBA00022989"/>
    </source>
</evidence>
<dbReference type="Pfam" id="PF01435">
    <property type="entry name" value="Peptidase_M48"/>
    <property type="match status" value="1"/>
</dbReference>
<dbReference type="InterPro" id="IPR050083">
    <property type="entry name" value="HtpX_protease"/>
</dbReference>